<keyword evidence="2" id="KW-1185">Reference proteome</keyword>
<reference evidence="1 2" key="1">
    <citation type="journal article" date="2023" name="IMA Fungus">
        <title>Comparative genomic study of the Penicillium genus elucidates a diverse pangenome and 15 lateral gene transfer events.</title>
        <authorList>
            <person name="Petersen C."/>
            <person name="Sorensen T."/>
            <person name="Nielsen M.R."/>
            <person name="Sondergaard T.E."/>
            <person name="Sorensen J.L."/>
            <person name="Fitzpatrick D.A."/>
            <person name="Frisvad J.C."/>
            <person name="Nielsen K.L."/>
        </authorList>
    </citation>
    <scope>NUCLEOTIDE SEQUENCE [LARGE SCALE GENOMIC DNA]</scope>
    <source>
        <strain evidence="1 2">IBT 29057</strain>
    </source>
</reference>
<accession>A0AAD6DRG2</accession>
<proteinExistence type="predicted"/>
<dbReference type="AlphaFoldDB" id="A0AAD6DRG2"/>
<gene>
    <name evidence="1" type="ORF">N7450_005200</name>
</gene>
<sequence>MAWRRTWPGEGEEKKKKKKLVWGRPAPNIMAIDDRRKRETRRISLDLAPRRSVCFASGSNEARFQSWHAPRTRPNVWHLMSCSLEGEGSADNRVGSSLAFILNP</sequence>
<evidence type="ECO:0000313" key="1">
    <source>
        <dbReference type="EMBL" id="KAJ5591228.1"/>
    </source>
</evidence>
<evidence type="ECO:0000313" key="2">
    <source>
        <dbReference type="Proteomes" id="UP001216150"/>
    </source>
</evidence>
<name>A0AAD6DRG2_9EURO</name>
<dbReference type="Proteomes" id="UP001216150">
    <property type="component" value="Unassembled WGS sequence"/>
</dbReference>
<dbReference type="EMBL" id="JAQJAC010000003">
    <property type="protein sequence ID" value="KAJ5591228.1"/>
    <property type="molecule type" value="Genomic_DNA"/>
</dbReference>
<protein>
    <submittedName>
        <fullName evidence="1">Uncharacterized protein</fullName>
    </submittedName>
</protein>
<comment type="caution">
    <text evidence="1">The sequence shown here is derived from an EMBL/GenBank/DDBJ whole genome shotgun (WGS) entry which is preliminary data.</text>
</comment>
<organism evidence="1 2">
    <name type="scientific">Penicillium hetheringtonii</name>
    <dbReference type="NCBI Taxonomy" id="911720"/>
    <lineage>
        <taxon>Eukaryota</taxon>
        <taxon>Fungi</taxon>
        <taxon>Dikarya</taxon>
        <taxon>Ascomycota</taxon>
        <taxon>Pezizomycotina</taxon>
        <taxon>Eurotiomycetes</taxon>
        <taxon>Eurotiomycetidae</taxon>
        <taxon>Eurotiales</taxon>
        <taxon>Aspergillaceae</taxon>
        <taxon>Penicillium</taxon>
    </lineage>
</organism>